<gene>
    <name evidence="1" type="ORF">METZ01_LOCUS492672</name>
</gene>
<proteinExistence type="predicted"/>
<feature type="non-terminal residue" evidence="1">
    <location>
        <position position="25"/>
    </location>
</feature>
<accession>A0A383D7I4</accession>
<reference evidence="1" key="1">
    <citation type="submission" date="2018-05" db="EMBL/GenBank/DDBJ databases">
        <authorList>
            <person name="Lanie J.A."/>
            <person name="Ng W.-L."/>
            <person name="Kazmierczak K.M."/>
            <person name="Andrzejewski T.M."/>
            <person name="Davidsen T.M."/>
            <person name="Wayne K.J."/>
            <person name="Tettelin H."/>
            <person name="Glass J.I."/>
            <person name="Rusch D."/>
            <person name="Podicherti R."/>
            <person name="Tsui H.-C.T."/>
            <person name="Winkler M.E."/>
        </authorList>
    </citation>
    <scope>NUCLEOTIDE SEQUENCE</scope>
</reference>
<protein>
    <submittedName>
        <fullName evidence="1">Uncharacterized protein</fullName>
    </submittedName>
</protein>
<name>A0A383D7I4_9ZZZZ</name>
<organism evidence="1">
    <name type="scientific">marine metagenome</name>
    <dbReference type="NCBI Taxonomy" id="408172"/>
    <lineage>
        <taxon>unclassified sequences</taxon>
        <taxon>metagenomes</taxon>
        <taxon>ecological metagenomes</taxon>
    </lineage>
</organism>
<dbReference type="AlphaFoldDB" id="A0A383D7I4"/>
<evidence type="ECO:0000313" key="1">
    <source>
        <dbReference type="EMBL" id="SVE39818.1"/>
    </source>
</evidence>
<sequence>MSDSETSTKNWYTAFLLCILFVGIF</sequence>
<dbReference type="EMBL" id="UINC01214542">
    <property type="protein sequence ID" value="SVE39818.1"/>
    <property type="molecule type" value="Genomic_DNA"/>
</dbReference>